<dbReference type="EMBL" id="QGNW01000061">
    <property type="protein sequence ID" value="RVX04437.1"/>
    <property type="molecule type" value="Genomic_DNA"/>
</dbReference>
<organism evidence="2 3">
    <name type="scientific">Vitis vinifera</name>
    <name type="common">Grape</name>
    <dbReference type="NCBI Taxonomy" id="29760"/>
    <lineage>
        <taxon>Eukaryota</taxon>
        <taxon>Viridiplantae</taxon>
        <taxon>Streptophyta</taxon>
        <taxon>Embryophyta</taxon>
        <taxon>Tracheophyta</taxon>
        <taxon>Spermatophyta</taxon>
        <taxon>Magnoliopsida</taxon>
        <taxon>eudicotyledons</taxon>
        <taxon>Gunneridae</taxon>
        <taxon>Pentapetalae</taxon>
        <taxon>rosids</taxon>
        <taxon>Vitales</taxon>
        <taxon>Vitaceae</taxon>
        <taxon>Viteae</taxon>
        <taxon>Vitis</taxon>
    </lineage>
</organism>
<name>A0A438J655_VITVI</name>
<feature type="region of interest" description="Disordered" evidence="1">
    <location>
        <begin position="1"/>
        <end position="75"/>
    </location>
</feature>
<accession>A0A438J655</accession>
<dbReference type="Proteomes" id="UP000288805">
    <property type="component" value="Unassembled WGS sequence"/>
</dbReference>
<evidence type="ECO:0000313" key="2">
    <source>
        <dbReference type="EMBL" id="RVX04437.1"/>
    </source>
</evidence>
<gene>
    <name evidence="2" type="ORF">CK203_018590</name>
</gene>
<evidence type="ECO:0000313" key="3">
    <source>
        <dbReference type="Proteomes" id="UP000288805"/>
    </source>
</evidence>
<sequence length="136" mass="15674">MHPDDQHRPSGYVCPVTSKDGTLSRSRSSGRGEEDNSEWRQAIERRQLASELQLKLSPGDRKIKRRKRDTTHPGFNIRASLSSAFKRPSSKFKARTRINISWDNRSYPRSVQREATEPHTPCLELSVRKAQTLLIF</sequence>
<dbReference type="AlphaFoldDB" id="A0A438J655"/>
<feature type="compositionally biased region" description="Basic and acidic residues" evidence="1">
    <location>
        <begin position="30"/>
        <end position="48"/>
    </location>
</feature>
<comment type="caution">
    <text evidence="2">The sequence shown here is derived from an EMBL/GenBank/DDBJ whole genome shotgun (WGS) entry which is preliminary data.</text>
</comment>
<reference evidence="2 3" key="1">
    <citation type="journal article" date="2018" name="PLoS Genet.">
        <title>Population sequencing reveals clonal diversity and ancestral inbreeding in the grapevine cultivar Chardonnay.</title>
        <authorList>
            <person name="Roach M.J."/>
            <person name="Johnson D.L."/>
            <person name="Bohlmann J."/>
            <person name="van Vuuren H.J."/>
            <person name="Jones S.J."/>
            <person name="Pretorius I.S."/>
            <person name="Schmidt S.A."/>
            <person name="Borneman A.R."/>
        </authorList>
    </citation>
    <scope>NUCLEOTIDE SEQUENCE [LARGE SCALE GENOMIC DNA]</scope>
    <source>
        <strain evidence="3">cv. Chardonnay</strain>
        <tissue evidence="2">Leaf</tissue>
    </source>
</reference>
<evidence type="ECO:0000256" key="1">
    <source>
        <dbReference type="SAM" id="MobiDB-lite"/>
    </source>
</evidence>
<proteinExistence type="predicted"/>
<protein>
    <submittedName>
        <fullName evidence="2">Uncharacterized protein</fullName>
    </submittedName>
</protein>